<dbReference type="InterPro" id="IPR016047">
    <property type="entry name" value="M23ase_b-sheet_dom"/>
</dbReference>
<reference evidence="5" key="1">
    <citation type="journal article" date="2019" name="Int. J. Syst. Evol. Microbiol.">
        <title>The Global Catalogue of Microorganisms (GCM) 10K type strain sequencing project: providing services to taxonomists for standard genome sequencing and annotation.</title>
        <authorList>
            <consortium name="The Broad Institute Genomics Platform"/>
            <consortium name="The Broad Institute Genome Sequencing Center for Infectious Disease"/>
            <person name="Wu L."/>
            <person name="Ma J."/>
        </authorList>
    </citation>
    <scope>NUCLEOTIDE SEQUENCE [LARGE SCALE GENOMIC DNA]</scope>
    <source>
        <strain evidence="5">CGMCC 4.7357</strain>
    </source>
</reference>
<feature type="coiled-coil region" evidence="1">
    <location>
        <begin position="151"/>
        <end position="263"/>
    </location>
</feature>
<dbReference type="CDD" id="cd12797">
    <property type="entry name" value="M23_peptidase"/>
    <property type="match status" value="1"/>
</dbReference>
<keyword evidence="2" id="KW-0732">Signal</keyword>
<name>A0ABV9K9E7_9PORP</name>
<protein>
    <submittedName>
        <fullName evidence="4">Murein hydrolase activator EnvC family protein</fullName>
    </submittedName>
</protein>
<dbReference type="Pfam" id="PF01551">
    <property type="entry name" value="Peptidase_M23"/>
    <property type="match status" value="1"/>
</dbReference>
<evidence type="ECO:0000256" key="2">
    <source>
        <dbReference type="SAM" id="SignalP"/>
    </source>
</evidence>
<dbReference type="Gene3D" id="6.10.250.3150">
    <property type="match status" value="1"/>
</dbReference>
<feature type="chain" id="PRO_5046831606" evidence="2">
    <location>
        <begin position="21"/>
        <end position="426"/>
    </location>
</feature>
<feature type="domain" description="M23ase beta-sheet core" evidence="3">
    <location>
        <begin position="330"/>
        <end position="420"/>
    </location>
</feature>
<keyword evidence="1" id="KW-0175">Coiled coil</keyword>
<dbReference type="Proteomes" id="UP001596020">
    <property type="component" value="Unassembled WGS sequence"/>
</dbReference>
<dbReference type="GO" id="GO:0016787">
    <property type="term" value="F:hydrolase activity"/>
    <property type="evidence" value="ECO:0007669"/>
    <property type="project" value="UniProtKB-KW"/>
</dbReference>
<dbReference type="RefSeq" id="WP_380079665.1">
    <property type="nucleotide sequence ID" value="NZ_JBHSGO010000205.1"/>
</dbReference>
<evidence type="ECO:0000259" key="3">
    <source>
        <dbReference type="Pfam" id="PF01551"/>
    </source>
</evidence>
<proteinExistence type="predicted"/>
<keyword evidence="4" id="KW-0378">Hydrolase</keyword>
<dbReference type="PANTHER" id="PTHR21666:SF270">
    <property type="entry name" value="MUREIN HYDROLASE ACTIVATOR ENVC"/>
    <property type="match status" value="1"/>
</dbReference>
<gene>
    <name evidence="4" type="ORF">ACFO3G_07930</name>
</gene>
<dbReference type="Gene3D" id="2.70.70.10">
    <property type="entry name" value="Glucose Permease (Domain IIA)"/>
    <property type="match status" value="1"/>
</dbReference>
<evidence type="ECO:0000313" key="4">
    <source>
        <dbReference type="EMBL" id="MFC4666519.1"/>
    </source>
</evidence>
<organism evidence="4 5">
    <name type="scientific">Falsiporphyromonas endometrii</name>
    <dbReference type="NCBI Taxonomy" id="1387297"/>
    <lineage>
        <taxon>Bacteria</taxon>
        <taxon>Pseudomonadati</taxon>
        <taxon>Bacteroidota</taxon>
        <taxon>Bacteroidia</taxon>
        <taxon>Bacteroidales</taxon>
        <taxon>Porphyromonadaceae</taxon>
        <taxon>Falsiporphyromonas</taxon>
    </lineage>
</organism>
<feature type="coiled-coil region" evidence="1">
    <location>
        <begin position="20"/>
        <end position="103"/>
    </location>
</feature>
<dbReference type="PANTHER" id="PTHR21666">
    <property type="entry name" value="PEPTIDASE-RELATED"/>
    <property type="match status" value="1"/>
</dbReference>
<dbReference type="SUPFAM" id="SSF51261">
    <property type="entry name" value="Duplicated hybrid motif"/>
    <property type="match status" value="1"/>
</dbReference>
<evidence type="ECO:0000256" key="1">
    <source>
        <dbReference type="SAM" id="Coils"/>
    </source>
</evidence>
<keyword evidence="5" id="KW-1185">Reference proteome</keyword>
<feature type="signal peptide" evidence="2">
    <location>
        <begin position="1"/>
        <end position="20"/>
    </location>
</feature>
<accession>A0ABV9K9E7</accession>
<evidence type="ECO:0000313" key="5">
    <source>
        <dbReference type="Proteomes" id="UP001596020"/>
    </source>
</evidence>
<dbReference type="InterPro" id="IPR050570">
    <property type="entry name" value="Cell_wall_metabolism_enzyme"/>
</dbReference>
<sequence length="426" mass="48110">MRKLYILFTIIFALAVGANAQTKSKKVQNLERQRQEVLKSLKKTEQQLLSTQNKTKDVKKKINLLKQQVSQRKELIDLITKEINTLQDEANVLVAKIDKLTTEEKEKMLAYAKTVKAMQKRQSSIDRLLFLLSANSFDEGTRRIVYMGSYARAHKKAAQELSQLRDELSSQKVALENTKKTKQKSVQSKEQESKKLLAEEAQLKKEADKLGLQAKDLQKQATDQRKKANQLSKEIQKQIAYEIAEAERKAREAQARAEAARKAGKKVDKKDIRKAETKGGYAMNEEERSVSKSFSRKQGRMMKPCNAPGYIDVPYGKSQDKINSHITRENGGVDIATSAGACAVAVMDGVVSKIFVSSDYNKTIILRHGNYLTVYANLSSVNVSQGSKVKTGQILGKISTNNNKTILHFEVWKERSRQNPLSWINM</sequence>
<dbReference type="EMBL" id="JBHSGO010000205">
    <property type="protein sequence ID" value="MFC4666519.1"/>
    <property type="molecule type" value="Genomic_DNA"/>
</dbReference>
<comment type="caution">
    <text evidence="4">The sequence shown here is derived from an EMBL/GenBank/DDBJ whole genome shotgun (WGS) entry which is preliminary data.</text>
</comment>
<dbReference type="InterPro" id="IPR011055">
    <property type="entry name" value="Dup_hybrid_motif"/>
</dbReference>